<dbReference type="AlphaFoldDB" id="A0A315ZVW0"/>
<keyword evidence="1" id="KW-0472">Membrane</keyword>
<proteinExistence type="predicted"/>
<protein>
    <submittedName>
        <fullName evidence="2">Uncharacterized protein</fullName>
    </submittedName>
</protein>
<organism evidence="2 3">
    <name type="scientific">Faecalicatena contorta</name>
    <dbReference type="NCBI Taxonomy" id="39482"/>
    <lineage>
        <taxon>Bacteria</taxon>
        <taxon>Bacillati</taxon>
        <taxon>Bacillota</taxon>
        <taxon>Clostridia</taxon>
        <taxon>Lachnospirales</taxon>
        <taxon>Lachnospiraceae</taxon>
        <taxon>Faecalicatena</taxon>
    </lineage>
</organism>
<evidence type="ECO:0000256" key="1">
    <source>
        <dbReference type="SAM" id="Phobius"/>
    </source>
</evidence>
<keyword evidence="3" id="KW-1185">Reference proteome</keyword>
<sequence>MWLPFSCRRAPYMLCLFMGMYISPLNSLYYSKEKHSIILSTIVLVGMIVLCYLSIYTFKDEKANMLLFFEENMIKYNNNVYYYA</sequence>
<evidence type="ECO:0000313" key="2">
    <source>
        <dbReference type="EMBL" id="SUQ14713.1"/>
    </source>
</evidence>
<gene>
    <name evidence="2" type="ORF">SAMN05216529_107168</name>
</gene>
<feature type="transmembrane region" description="Helical" evidence="1">
    <location>
        <begin position="12"/>
        <end position="31"/>
    </location>
</feature>
<dbReference type="Proteomes" id="UP000254051">
    <property type="component" value="Unassembled WGS sequence"/>
</dbReference>
<name>A0A315ZVW0_9FIRM</name>
<accession>A0A315ZVW0</accession>
<dbReference type="EMBL" id="UHJJ01000007">
    <property type="protein sequence ID" value="SUQ14713.1"/>
    <property type="molecule type" value="Genomic_DNA"/>
</dbReference>
<reference evidence="3" key="1">
    <citation type="submission" date="2017-07" db="EMBL/GenBank/DDBJ databases">
        <authorList>
            <person name="Varghese N."/>
            <person name="Submissions S."/>
        </authorList>
    </citation>
    <scope>NUCLEOTIDE SEQUENCE [LARGE SCALE GENOMIC DNA]</scope>
    <source>
        <strain evidence="3">NLAE-zl-C134</strain>
    </source>
</reference>
<evidence type="ECO:0000313" key="3">
    <source>
        <dbReference type="Proteomes" id="UP000254051"/>
    </source>
</evidence>
<feature type="transmembrane region" description="Helical" evidence="1">
    <location>
        <begin position="37"/>
        <end position="58"/>
    </location>
</feature>
<keyword evidence="1" id="KW-0812">Transmembrane</keyword>
<keyword evidence="1" id="KW-1133">Transmembrane helix</keyword>